<reference evidence="3 4" key="1">
    <citation type="submission" date="2024-01" db="EMBL/GenBank/DDBJ databases">
        <title>Mesobacterium rodlantinim sp. nov., isolated from shallow sea hydrothermal systems off Kueishantao Island.</title>
        <authorList>
            <person name="Su Z."/>
            <person name="Tang K."/>
        </authorList>
    </citation>
    <scope>NUCLEOTIDE SEQUENCE [LARGE SCALE GENOMIC DNA]</scope>
    <source>
        <strain evidence="3 4">TK19101</strain>
    </source>
</reference>
<keyword evidence="4" id="KW-1185">Reference proteome</keyword>
<evidence type="ECO:0000256" key="1">
    <source>
        <dbReference type="ARBA" id="ARBA00023002"/>
    </source>
</evidence>
<accession>A0ABU6HHH8</accession>
<keyword evidence="1" id="KW-0560">Oxidoreductase</keyword>
<dbReference type="InterPro" id="IPR036010">
    <property type="entry name" value="2Fe-2S_ferredoxin-like_sf"/>
</dbReference>
<feature type="domain" description="2Fe-2S ferredoxin-type" evidence="2">
    <location>
        <begin position="13"/>
        <end position="94"/>
    </location>
</feature>
<dbReference type="EMBL" id="JAYLLH010000009">
    <property type="protein sequence ID" value="MEC3861280.1"/>
    <property type="molecule type" value="Genomic_DNA"/>
</dbReference>
<name>A0ABU6HHH8_9RHOB</name>
<dbReference type="Pfam" id="PF13510">
    <property type="entry name" value="Fer2_4"/>
    <property type="match status" value="1"/>
</dbReference>
<dbReference type="Proteomes" id="UP001348149">
    <property type="component" value="Unassembled WGS sequence"/>
</dbReference>
<evidence type="ECO:0000259" key="2">
    <source>
        <dbReference type="PROSITE" id="PS51085"/>
    </source>
</evidence>
<gene>
    <name evidence="3" type="ORF">VK792_08290</name>
</gene>
<dbReference type="Gene3D" id="3.10.20.440">
    <property type="entry name" value="2Fe-2S iron-sulphur cluster binding domain, sarcosine oxidase, alpha subunit, N-terminal domain"/>
    <property type="match status" value="1"/>
</dbReference>
<dbReference type="InterPro" id="IPR001041">
    <property type="entry name" value="2Fe-2S_ferredoxin-type"/>
</dbReference>
<dbReference type="PROSITE" id="PS51085">
    <property type="entry name" value="2FE2S_FER_2"/>
    <property type="match status" value="1"/>
</dbReference>
<evidence type="ECO:0000313" key="4">
    <source>
        <dbReference type="Proteomes" id="UP001348149"/>
    </source>
</evidence>
<organism evidence="3 4">
    <name type="scientific">Mesobacterium hydrothermale</name>
    <dbReference type="NCBI Taxonomy" id="3111907"/>
    <lineage>
        <taxon>Bacteria</taxon>
        <taxon>Pseudomonadati</taxon>
        <taxon>Pseudomonadota</taxon>
        <taxon>Alphaproteobacteria</taxon>
        <taxon>Rhodobacterales</taxon>
        <taxon>Roseobacteraceae</taxon>
        <taxon>Mesobacterium</taxon>
    </lineage>
</organism>
<dbReference type="RefSeq" id="WP_326296996.1">
    <property type="nucleotide sequence ID" value="NZ_JAYLLH010000009.1"/>
</dbReference>
<evidence type="ECO:0000313" key="3">
    <source>
        <dbReference type="EMBL" id="MEC3861280.1"/>
    </source>
</evidence>
<dbReference type="SUPFAM" id="SSF54292">
    <property type="entry name" value="2Fe-2S ferredoxin-like"/>
    <property type="match status" value="1"/>
</dbReference>
<sequence length="99" mass="10689">MKPVFRDLTPDRPRVTIRFGGQALSVPEGETLAAALLLAGIEAFRDTPATGRPRGPFCMMGACYDCLVQIDGVTRQACMTEVSEGLEVHRVPRPGDADD</sequence>
<proteinExistence type="predicted"/>
<protein>
    <submittedName>
        <fullName evidence="3">(2Fe-2S)-binding protein</fullName>
    </submittedName>
</protein>
<comment type="caution">
    <text evidence="3">The sequence shown here is derived from an EMBL/GenBank/DDBJ whole genome shotgun (WGS) entry which is preliminary data.</text>
</comment>
<dbReference type="InterPro" id="IPR042204">
    <property type="entry name" value="2Fe-2S-bd_N"/>
</dbReference>